<sequence>MPKHKTQDEFIKEAQAKHGDFYDYSKALYISSNTKVIVICPQHGEFQITPSHHLQGVGCRKCFNERMRNDQNNIIAKFRQTHGEYYNYDKVIYKRIDLKVTIECPLHGDFEQVPKAHIAGSGCAKCAVEGQALSNQEFIIKAQIKHEDRYDYSQVVYINNSTKVAIICPTHGLFNQLPSNHLRGSQCPLCSKEIIMAKKHRFEYKNVTYPSIKSACKILGKDYWIVLKRLDAGWTLEQAFDDEPHNPRHPFEFDGIVFNGIEDAVRKLNAPVSSTTVRRRLAEGMDKEQALFTPPKFGYDNGVIYVITNCINGKQYVGLTTTSIEERWERHLDQVSRKEASLIHKAIAEFGEENFTLEVIDQASDIGELRIKEREWIKKLNTFKPKGYNVTLGGEVGGAPGKPTRIPGDPTLYPSVQAAAQALAEREGISQEAAEKRIYTGRVDANKPHGMSKTKIYKYWDRLVHQSANPNSKEYNGYIICENWQHFHKFFEEMNEGYQEGLCLKLIDPSLPYSKENCSWVPKSELHKIHGMVGTRLYGLWTNLVRNIANPESDAYRGTPIDDRWRNFILFYEDMGNEYEEGKLLQLKNSSQPYSKDNCQWVWQHGKQQAHPLFGSYLYKLWRRIVNESCNPQSKNYNGSEICERWCDFALFCEDMALTYKKGLKLIKLNSNMPYSPDNCEWKNNREAAQTHGMVGTKFYQIWARLKHHRTNPTAKNYEGTSLCKSWQMFENFKADMYDSYQEGMGLKLIDPSKPYSKENCCWMTRCDLLKKHPISDSKD</sequence>
<evidence type="ECO:0000313" key="3">
    <source>
        <dbReference type="Proteomes" id="UP000640531"/>
    </source>
</evidence>
<dbReference type="RefSeq" id="WP_190717526.1">
    <property type="nucleotide sequence ID" value="NZ_JACJST010000021.1"/>
</dbReference>
<organism evidence="2 3">
    <name type="scientific">Anabaena lutea FACHB-196</name>
    <dbReference type="NCBI Taxonomy" id="2692881"/>
    <lineage>
        <taxon>Bacteria</taxon>
        <taxon>Bacillati</taxon>
        <taxon>Cyanobacteriota</taxon>
        <taxon>Cyanophyceae</taxon>
        <taxon>Nostocales</taxon>
        <taxon>Nostocaceae</taxon>
        <taxon>Anabaena</taxon>
    </lineage>
</organism>
<gene>
    <name evidence="2" type="ORF">H6G59_19785</name>
</gene>
<feature type="domain" description="GIY-YIG" evidence="1">
    <location>
        <begin position="300"/>
        <end position="390"/>
    </location>
</feature>
<accession>A0ABR8FKI6</accession>
<proteinExistence type="predicted"/>
<dbReference type="SUPFAM" id="SSF82771">
    <property type="entry name" value="GIY-YIG endonuclease"/>
    <property type="match status" value="1"/>
</dbReference>
<comment type="caution">
    <text evidence="2">The sequence shown here is derived from an EMBL/GenBank/DDBJ whole genome shotgun (WGS) entry which is preliminary data.</text>
</comment>
<evidence type="ECO:0000313" key="2">
    <source>
        <dbReference type="EMBL" id="MBD2570098.1"/>
    </source>
</evidence>
<dbReference type="EMBL" id="JACJST010000021">
    <property type="protein sequence ID" value="MBD2570098.1"/>
    <property type="molecule type" value="Genomic_DNA"/>
</dbReference>
<dbReference type="Gene3D" id="3.40.1440.10">
    <property type="entry name" value="GIY-YIG endonuclease"/>
    <property type="match status" value="1"/>
</dbReference>
<dbReference type="PROSITE" id="PS50164">
    <property type="entry name" value="GIY_YIG"/>
    <property type="match status" value="1"/>
</dbReference>
<dbReference type="CDD" id="cd10443">
    <property type="entry name" value="GIY-YIG_HE_Tlr8p_PBC-V_like"/>
    <property type="match status" value="1"/>
</dbReference>
<dbReference type="Proteomes" id="UP000640531">
    <property type="component" value="Unassembled WGS sequence"/>
</dbReference>
<dbReference type="InterPro" id="IPR035901">
    <property type="entry name" value="GIY-YIG_endonuc_sf"/>
</dbReference>
<dbReference type="InterPro" id="IPR000305">
    <property type="entry name" value="GIY-YIG_endonuc"/>
</dbReference>
<dbReference type="InterPro" id="IPR006350">
    <property type="entry name" value="Intron_endoG1"/>
</dbReference>
<dbReference type="Pfam" id="PF01541">
    <property type="entry name" value="GIY-YIG"/>
    <property type="match status" value="1"/>
</dbReference>
<reference evidence="2 3" key="1">
    <citation type="journal article" date="2020" name="ISME J.">
        <title>Comparative genomics reveals insights into cyanobacterial evolution and habitat adaptation.</title>
        <authorList>
            <person name="Chen M.Y."/>
            <person name="Teng W.K."/>
            <person name="Zhao L."/>
            <person name="Hu C.X."/>
            <person name="Zhou Y.K."/>
            <person name="Han B.P."/>
            <person name="Song L.R."/>
            <person name="Shu W.S."/>
        </authorList>
    </citation>
    <scope>NUCLEOTIDE SEQUENCE [LARGE SCALE GENOMIC DNA]</scope>
    <source>
        <strain evidence="2 3">FACHB-196</strain>
    </source>
</reference>
<name>A0ABR8FKI6_9NOST</name>
<keyword evidence="3" id="KW-1185">Reference proteome</keyword>
<evidence type="ECO:0000259" key="1">
    <source>
        <dbReference type="PROSITE" id="PS50164"/>
    </source>
</evidence>
<dbReference type="SMART" id="SM00465">
    <property type="entry name" value="GIYc"/>
    <property type="match status" value="1"/>
</dbReference>
<dbReference type="NCBIfam" id="TIGR01453">
    <property type="entry name" value="grpIintron_endo"/>
    <property type="match status" value="1"/>
</dbReference>
<protein>
    <submittedName>
        <fullName evidence="2">GIY-YIG nuclease family protein</fullName>
    </submittedName>
</protein>